<comment type="caution">
    <text evidence="2">The sequence shown here is derived from an EMBL/GenBank/DDBJ whole genome shotgun (WGS) entry which is preliminary data.</text>
</comment>
<dbReference type="SUPFAM" id="SSF46785">
    <property type="entry name" value="Winged helix' DNA-binding domain"/>
    <property type="match status" value="1"/>
</dbReference>
<dbReference type="PANTHER" id="PTHR33164">
    <property type="entry name" value="TRANSCRIPTIONAL REGULATOR, MARR FAMILY"/>
    <property type="match status" value="1"/>
</dbReference>
<evidence type="ECO:0000259" key="1">
    <source>
        <dbReference type="PROSITE" id="PS50995"/>
    </source>
</evidence>
<dbReference type="InterPro" id="IPR036390">
    <property type="entry name" value="WH_DNA-bd_sf"/>
</dbReference>
<dbReference type="GO" id="GO:0003700">
    <property type="term" value="F:DNA-binding transcription factor activity"/>
    <property type="evidence" value="ECO:0007669"/>
    <property type="project" value="InterPro"/>
</dbReference>
<dbReference type="Pfam" id="PF01047">
    <property type="entry name" value="MarR"/>
    <property type="match status" value="1"/>
</dbReference>
<dbReference type="PANTHER" id="PTHR33164:SF43">
    <property type="entry name" value="HTH-TYPE TRANSCRIPTIONAL REPRESSOR YETL"/>
    <property type="match status" value="1"/>
</dbReference>
<dbReference type="GO" id="GO:0006950">
    <property type="term" value="P:response to stress"/>
    <property type="evidence" value="ECO:0007669"/>
    <property type="project" value="TreeGrafter"/>
</dbReference>
<dbReference type="SMART" id="SM00347">
    <property type="entry name" value="HTH_MARR"/>
    <property type="match status" value="1"/>
</dbReference>
<dbReference type="InterPro" id="IPR000835">
    <property type="entry name" value="HTH_MarR-typ"/>
</dbReference>
<dbReference type="PROSITE" id="PS50995">
    <property type="entry name" value="HTH_MARR_2"/>
    <property type="match status" value="1"/>
</dbReference>
<dbReference type="AlphaFoldDB" id="A0A7W5JWE9"/>
<dbReference type="InterPro" id="IPR036388">
    <property type="entry name" value="WH-like_DNA-bd_sf"/>
</dbReference>
<protein>
    <submittedName>
        <fullName evidence="2">DNA-binding MarR family transcriptional regulator</fullName>
    </submittedName>
</protein>
<dbReference type="GO" id="GO:0003677">
    <property type="term" value="F:DNA binding"/>
    <property type="evidence" value="ECO:0007669"/>
    <property type="project" value="UniProtKB-KW"/>
</dbReference>
<gene>
    <name evidence="2" type="ORF">FHX39_002515</name>
</gene>
<reference evidence="2 3" key="1">
    <citation type="submission" date="2020-08" db="EMBL/GenBank/DDBJ databases">
        <title>Sequencing the genomes of 1000 actinobacteria strains.</title>
        <authorList>
            <person name="Klenk H.-P."/>
        </authorList>
    </citation>
    <scope>NUCLEOTIDE SEQUENCE [LARGE SCALE GENOMIC DNA]</scope>
    <source>
        <strain evidence="2 3">DSM 11053</strain>
    </source>
</reference>
<dbReference type="EMBL" id="JACHZG010000001">
    <property type="protein sequence ID" value="MBB3327571.1"/>
    <property type="molecule type" value="Genomic_DNA"/>
</dbReference>
<feature type="domain" description="HTH marR-type" evidence="1">
    <location>
        <begin position="1"/>
        <end position="130"/>
    </location>
</feature>
<keyword evidence="3" id="KW-1185">Reference proteome</keyword>
<organism evidence="2 3">
    <name type="scientific">Microlunatus antarcticus</name>
    <dbReference type="NCBI Taxonomy" id="53388"/>
    <lineage>
        <taxon>Bacteria</taxon>
        <taxon>Bacillati</taxon>
        <taxon>Actinomycetota</taxon>
        <taxon>Actinomycetes</taxon>
        <taxon>Propionibacteriales</taxon>
        <taxon>Propionibacteriaceae</taxon>
        <taxon>Microlunatus</taxon>
    </lineage>
</organism>
<evidence type="ECO:0000313" key="3">
    <source>
        <dbReference type="Proteomes" id="UP000565572"/>
    </source>
</evidence>
<name>A0A7W5JWE9_9ACTN</name>
<dbReference type="InterPro" id="IPR039422">
    <property type="entry name" value="MarR/SlyA-like"/>
</dbReference>
<dbReference type="Proteomes" id="UP000565572">
    <property type="component" value="Unassembled WGS sequence"/>
</dbReference>
<proteinExistence type="predicted"/>
<accession>A0A7W5JWE9</accession>
<sequence length="138" mass="14564">MVSALAQTTFLVMALLNRLCAEHDLSLTQLRVLAILRDRDRVRVSTLADHLGLERSTVTGQVDRGVRRDLLARTASPGDGRAVDVSLTAAGLDLADRLYAAVTASLEGLTGSLGAADQRRLAALLDRLLVASSSPGST</sequence>
<dbReference type="RefSeq" id="WP_198423381.1">
    <property type="nucleotide sequence ID" value="NZ_JACHZG010000001.1"/>
</dbReference>
<dbReference type="Gene3D" id="1.10.10.10">
    <property type="entry name" value="Winged helix-like DNA-binding domain superfamily/Winged helix DNA-binding domain"/>
    <property type="match status" value="1"/>
</dbReference>
<evidence type="ECO:0000313" key="2">
    <source>
        <dbReference type="EMBL" id="MBB3327571.1"/>
    </source>
</evidence>
<keyword evidence="2" id="KW-0238">DNA-binding</keyword>